<keyword evidence="1 2" id="KW-0808">Transferase</keyword>
<proteinExistence type="predicted"/>
<evidence type="ECO:0000256" key="1">
    <source>
        <dbReference type="ARBA" id="ARBA00022679"/>
    </source>
</evidence>
<dbReference type="GO" id="GO:0016747">
    <property type="term" value="F:acyltransferase activity, transferring groups other than amino-acyl groups"/>
    <property type="evidence" value="ECO:0007669"/>
    <property type="project" value="TreeGrafter"/>
</dbReference>
<protein>
    <submittedName>
        <fullName evidence="2">Transferase</fullName>
    </submittedName>
</protein>
<evidence type="ECO:0000313" key="2">
    <source>
        <dbReference type="EMBL" id="RKP23559.1"/>
    </source>
</evidence>
<name>A0A4V1J123_9FUNG</name>
<dbReference type="OrthoDB" id="671439at2759"/>
<reference evidence="3" key="1">
    <citation type="journal article" date="2018" name="Nat. Microbiol.">
        <title>Leveraging single-cell genomics to expand the fungal tree of life.</title>
        <authorList>
            <person name="Ahrendt S.R."/>
            <person name="Quandt C.A."/>
            <person name="Ciobanu D."/>
            <person name="Clum A."/>
            <person name="Salamov A."/>
            <person name="Andreopoulos B."/>
            <person name="Cheng J.F."/>
            <person name="Woyke T."/>
            <person name="Pelin A."/>
            <person name="Henrissat B."/>
            <person name="Reynolds N.K."/>
            <person name="Benny G.L."/>
            <person name="Smith M.E."/>
            <person name="James T.Y."/>
            <person name="Grigoriev I.V."/>
        </authorList>
    </citation>
    <scope>NUCLEOTIDE SEQUENCE [LARGE SCALE GENOMIC DNA]</scope>
    <source>
        <strain evidence="3">Benny S71-1</strain>
    </source>
</reference>
<dbReference type="AlphaFoldDB" id="A0A4V1J123"/>
<accession>A0A4V1J123</accession>
<evidence type="ECO:0000313" key="3">
    <source>
        <dbReference type="Proteomes" id="UP000278143"/>
    </source>
</evidence>
<dbReference type="InterPro" id="IPR023213">
    <property type="entry name" value="CAT-like_dom_sf"/>
</dbReference>
<dbReference type="PANTHER" id="PTHR31642">
    <property type="entry name" value="TRICHOTHECENE 3-O-ACETYLTRANSFERASE"/>
    <property type="match status" value="1"/>
</dbReference>
<dbReference type="SUPFAM" id="SSF52777">
    <property type="entry name" value="CoA-dependent acyltransferases"/>
    <property type="match status" value="1"/>
</dbReference>
<dbReference type="Pfam" id="PF02458">
    <property type="entry name" value="Transferase"/>
    <property type="match status" value="1"/>
</dbReference>
<dbReference type="EMBL" id="KZ990875">
    <property type="protein sequence ID" value="RKP23559.1"/>
    <property type="molecule type" value="Genomic_DNA"/>
</dbReference>
<organism evidence="2 3">
    <name type="scientific">Syncephalis pseudoplumigaleata</name>
    <dbReference type="NCBI Taxonomy" id="1712513"/>
    <lineage>
        <taxon>Eukaryota</taxon>
        <taxon>Fungi</taxon>
        <taxon>Fungi incertae sedis</taxon>
        <taxon>Zoopagomycota</taxon>
        <taxon>Zoopagomycotina</taxon>
        <taxon>Zoopagomycetes</taxon>
        <taxon>Zoopagales</taxon>
        <taxon>Piptocephalidaceae</taxon>
        <taxon>Syncephalis</taxon>
    </lineage>
</organism>
<keyword evidence="3" id="KW-1185">Reference proteome</keyword>
<dbReference type="InterPro" id="IPR050317">
    <property type="entry name" value="Plant_Fungal_Acyltransferase"/>
</dbReference>
<gene>
    <name evidence="2" type="ORF">SYNPS1DRAFT_24381</name>
</gene>
<dbReference type="Proteomes" id="UP000278143">
    <property type="component" value="Unassembled WGS sequence"/>
</dbReference>
<sequence>MSSAHNTVELWIKPEGVSDDTIYQLSDADYVHGPKQLQTLVVYYNSEQRADFMPTDRLVAGLRKTIDQYPILAGRLKVVNDVDYEVHMTGEGVLYQETQSKHDIASFDPNWPNSSMLPELLALPWSTDTDIIFALRVTRFANNSGVILAGYSHHNVIDGLGFLMVGHAWAAFTRGETPPPPLHDRELLRLPPELRHMVKKPSPEMFKLQSMPAVEDHSKWAVMLEMNAENLTRLKTAAIESVRSKEESKEEKAWFSTSDAVIAMLWRALVRSSRMKPHERVNVVTGINMRGYLTDLPANYFGNAIDAVIVSTTVGELIAQPLGEIALMQRRALLATKQRTREEWLRWANSGNALSAINRCIPMQPGTSIGISDLTKASAVVNLDFGYGNMAALRRIAHPAKITNAFFEIPPCPKTGKRGIVVSAMVKKEDYDRFVNDYEIAAYTRVLDTKHALAEFAAKL</sequence>
<dbReference type="Gene3D" id="3.30.559.10">
    <property type="entry name" value="Chloramphenicol acetyltransferase-like domain"/>
    <property type="match status" value="2"/>
</dbReference>
<dbReference type="PANTHER" id="PTHR31642:SF310">
    <property type="entry name" value="FATTY ALCOHOL:CAFFEOYL-COA ACYLTRANSFERASE"/>
    <property type="match status" value="1"/>
</dbReference>